<dbReference type="Pfam" id="PF09492">
    <property type="entry name" value="Pec_lyase"/>
    <property type="match status" value="1"/>
</dbReference>
<dbReference type="EMBL" id="JAUFQS010000041">
    <property type="protein sequence ID" value="MDN3689559.1"/>
    <property type="molecule type" value="Genomic_DNA"/>
</dbReference>
<dbReference type="Proteomes" id="UP001236663">
    <property type="component" value="Unassembled WGS sequence"/>
</dbReference>
<reference evidence="2" key="1">
    <citation type="journal article" date="2019" name="Int. J. Syst. Evol. Microbiol.">
        <title>The Global Catalogue of Microorganisms (GCM) 10K type strain sequencing project: providing services to taxonomists for standard genome sequencing and annotation.</title>
        <authorList>
            <consortium name="The Broad Institute Genomics Platform"/>
            <consortium name="The Broad Institute Genome Sequencing Center for Infectious Disease"/>
            <person name="Wu L."/>
            <person name="Ma J."/>
        </authorList>
    </citation>
    <scope>NUCLEOTIDE SEQUENCE [LARGE SCALE GENOMIC DNA]</scope>
    <source>
        <strain evidence="2">CECT 7706</strain>
    </source>
</reference>
<gene>
    <name evidence="1" type="primary">pelA</name>
    <name evidence="1" type="ORF">QWZ15_17175</name>
</gene>
<evidence type="ECO:0000313" key="2">
    <source>
        <dbReference type="Proteomes" id="UP001236663"/>
    </source>
</evidence>
<dbReference type="Gene3D" id="1.50.10.20">
    <property type="match status" value="1"/>
</dbReference>
<dbReference type="NCBIfam" id="TIGR02474">
    <property type="entry name" value="pec_lyase"/>
    <property type="match status" value="1"/>
</dbReference>
<accession>A0ABT8C9T2</accession>
<sequence>MYPRPQFATLVLLFTLFLYPPHLKSQSQENIPWGQVLEQDASWYGSDQAVRIAENILLHQKENGGWYKNIDMSEELTNAEKESLIAEKSDIIGTTLDNDAGFIQIEYLARVYQETGDTRYENAALAGIDYLLEAQYENGGWPQYYPLREGYYTHITYNDGAMIQAMNLLRSISKKESLYAFAGNSRRKKAQQAIDKGLEIILASQIQVDGQLTAWCAQIDREDLSPVKARAYELPSISGSESVGIVRYLMQLEQPDEAVIQAIESAVRWFEEVKLENIRLDRVENPDLPQGYDRIVVPDKNAEPLWARFYEIGTNRPMFVGRDSVVRYALSEIEHERRIGYSYLGAYAKELLEIDFPNWKRRMGDL</sequence>
<protein>
    <submittedName>
        <fullName evidence="1">Pectate lyase</fullName>
        <ecNumber evidence="1">4.2.2.2</ecNumber>
    </submittedName>
</protein>
<organism evidence="1 2">
    <name type="scientific">Cyclobacterium jeungdonense</name>
    <dbReference type="NCBI Taxonomy" id="708087"/>
    <lineage>
        <taxon>Bacteria</taxon>
        <taxon>Pseudomonadati</taxon>
        <taxon>Bacteroidota</taxon>
        <taxon>Cytophagia</taxon>
        <taxon>Cytophagales</taxon>
        <taxon>Cyclobacteriaceae</taxon>
        <taxon>Cyclobacterium</taxon>
    </lineage>
</organism>
<proteinExistence type="predicted"/>
<dbReference type="GO" id="GO:0030570">
    <property type="term" value="F:pectate lyase activity"/>
    <property type="evidence" value="ECO:0007669"/>
    <property type="project" value="UniProtKB-EC"/>
</dbReference>
<dbReference type="SUPFAM" id="SSF81853">
    <property type="entry name" value="Family 10 polysaccharide lyase"/>
    <property type="match status" value="1"/>
</dbReference>
<keyword evidence="1" id="KW-0456">Lyase</keyword>
<dbReference type="RefSeq" id="WP_163385298.1">
    <property type="nucleotide sequence ID" value="NZ_JAUFQS010000041.1"/>
</dbReference>
<name>A0ABT8C9T2_9BACT</name>
<dbReference type="EC" id="4.2.2.2" evidence="1"/>
<evidence type="ECO:0000313" key="1">
    <source>
        <dbReference type="EMBL" id="MDN3689559.1"/>
    </source>
</evidence>
<comment type="caution">
    <text evidence="1">The sequence shown here is derived from an EMBL/GenBank/DDBJ whole genome shotgun (WGS) entry which is preliminary data.</text>
</comment>
<dbReference type="InterPro" id="IPR012669">
    <property type="entry name" value="Pectate_lyase"/>
</dbReference>
<keyword evidence="2" id="KW-1185">Reference proteome</keyword>